<dbReference type="Gene3D" id="1.20.1050.10">
    <property type="match status" value="1"/>
</dbReference>
<feature type="domain" description="GST N-terminal" evidence="3">
    <location>
        <begin position="35"/>
        <end position="120"/>
    </location>
</feature>
<dbReference type="InterPro" id="IPR040079">
    <property type="entry name" value="Glutathione_S-Trfase"/>
</dbReference>
<reference evidence="5" key="2">
    <citation type="journal article" date="2021" name="Genome Biol. Evol.">
        <title>Developing a high-quality reference genome for a parasitic bivalve with doubly uniparental inheritance (Bivalvia: Unionida).</title>
        <authorList>
            <person name="Smith C.H."/>
        </authorList>
    </citation>
    <scope>NUCLEOTIDE SEQUENCE</scope>
    <source>
        <strain evidence="5">CHS0354</strain>
        <tissue evidence="5">Mantle</tissue>
    </source>
</reference>
<dbReference type="SFLD" id="SFLDG00358">
    <property type="entry name" value="Main_(cytGST)"/>
    <property type="match status" value="1"/>
</dbReference>
<dbReference type="Pfam" id="PF13410">
    <property type="entry name" value="GST_C_2"/>
    <property type="match status" value="1"/>
</dbReference>
<dbReference type="AlphaFoldDB" id="A0AAE0WDW2"/>
<evidence type="ECO:0000256" key="2">
    <source>
        <dbReference type="SAM" id="Phobius"/>
    </source>
</evidence>
<dbReference type="SUPFAM" id="SSF47616">
    <property type="entry name" value="GST C-terminal domain-like"/>
    <property type="match status" value="1"/>
</dbReference>
<dbReference type="SUPFAM" id="SSF52833">
    <property type="entry name" value="Thioredoxin-like"/>
    <property type="match status" value="1"/>
</dbReference>
<evidence type="ECO:0000259" key="3">
    <source>
        <dbReference type="PROSITE" id="PS50404"/>
    </source>
</evidence>
<dbReference type="InterPro" id="IPR004045">
    <property type="entry name" value="Glutathione_S-Trfase_N"/>
</dbReference>
<dbReference type="InterPro" id="IPR010987">
    <property type="entry name" value="Glutathione-S-Trfase_C-like"/>
</dbReference>
<evidence type="ECO:0000313" key="5">
    <source>
        <dbReference type="EMBL" id="KAK3611056.1"/>
    </source>
</evidence>
<comment type="similarity">
    <text evidence="1">Belongs to the GST superfamily.</text>
</comment>
<gene>
    <name evidence="5" type="ORF">CHS0354_000373</name>
</gene>
<dbReference type="Proteomes" id="UP001195483">
    <property type="component" value="Unassembled WGS sequence"/>
</dbReference>
<dbReference type="SFLD" id="SFLDS00019">
    <property type="entry name" value="Glutathione_Transferase_(cytos"/>
    <property type="match status" value="1"/>
</dbReference>
<keyword evidence="6" id="KW-1185">Reference proteome</keyword>
<dbReference type="PANTHER" id="PTHR44051">
    <property type="entry name" value="GLUTATHIONE S-TRANSFERASE-RELATED"/>
    <property type="match status" value="1"/>
</dbReference>
<evidence type="ECO:0000256" key="1">
    <source>
        <dbReference type="ARBA" id="ARBA00007409"/>
    </source>
</evidence>
<dbReference type="PANTHER" id="PTHR44051:SF21">
    <property type="entry name" value="GLUTATHIONE S-TRANSFERASE FAMILY PROTEIN"/>
    <property type="match status" value="1"/>
</dbReference>
<keyword evidence="2" id="KW-0472">Membrane</keyword>
<dbReference type="CDD" id="cd03046">
    <property type="entry name" value="GST_N_GTT1_like"/>
    <property type="match status" value="1"/>
</dbReference>
<proteinExistence type="inferred from homology"/>
<name>A0AAE0WDW2_9BIVA</name>
<reference evidence="5" key="3">
    <citation type="submission" date="2023-05" db="EMBL/GenBank/DDBJ databases">
        <authorList>
            <person name="Smith C.H."/>
        </authorList>
    </citation>
    <scope>NUCLEOTIDE SEQUENCE</scope>
    <source>
        <strain evidence="5">CHS0354</strain>
        <tissue evidence="5">Mantle</tissue>
    </source>
</reference>
<reference evidence="5" key="1">
    <citation type="journal article" date="2021" name="Genome Biol. Evol.">
        <title>A High-Quality Reference Genome for a Parasitic Bivalve with Doubly Uniparental Inheritance (Bivalvia: Unionida).</title>
        <authorList>
            <person name="Smith C.H."/>
        </authorList>
    </citation>
    <scope>NUCLEOTIDE SEQUENCE</scope>
    <source>
        <strain evidence="5">CHS0354</strain>
    </source>
</reference>
<evidence type="ECO:0000313" key="6">
    <source>
        <dbReference type="Proteomes" id="UP001195483"/>
    </source>
</evidence>
<dbReference type="PROSITE" id="PS50405">
    <property type="entry name" value="GST_CTER"/>
    <property type="match status" value="1"/>
</dbReference>
<feature type="domain" description="GST C-terminal" evidence="4">
    <location>
        <begin position="122"/>
        <end position="244"/>
    </location>
</feature>
<dbReference type="EMBL" id="JAEAOA010000079">
    <property type="protein sequence ID" value="KAK3611056.1"/>
    <property type="molecule type" value="Genomic_DNA"/>
</dbReference>
<evidence type="ECO:0000259" key="4">
    <source>
        <dbReference type="PROSITE" id="PS50405"/>
    </source>
</evidence>
<dbReference type="Gene3D" id="3.40.30.10">
    <property type="entry name" value="Glutaredoxin"/>
    <property type="match status" value="1"/>
</dbReference>
<organism evidence="5 6">
    <name type="scientific">Potamilus streckersoni</name>
    <dbReference type="NCBI Taxonomy" id="2493646"/>
    <lineage>
        <taxon>Eukaryota</taxon>
        <taxon>Metazoa</taxon>
        <taxon>Spiralia</taxon>
        <taxon>Lophotrochozoa</taxon>
        <taxon>Mollusca</taxon>
        <taxon>Bivalvia</taxon>
        <taxon>Autobranchia</taxon>
        <taxon>Heteroconchia</taxon>
        <taxon>Palaeoheterodonta</taxon>
        <taxon>Unionida</taxon>
        <taxon>Unionoidea</taxon>
        <taxon>Unionidae</taxon>
        <taxon>Ambleminae</taxon>
        <taxon>Lampsilini</taxon>
        <taxon>Potamilus</taxon>
    </lineage>
</organism>
<feature type="transmembrane region" description="Helical" evidence="2">
    <location>
        <begin position="6"/>
        <end position="23"/>
    </location>
</feature>
<sequence>MNVKHLAIFSGFGILTVILAVVYKRKKWSLQKTKKKKMTLYWFDNFRSRRCEWLITELGIQSDVELISINPQDPDQEKLANYRKVHPHGTIPAMKLDDETVIIESGAICLYLADLYGRLVPDLSQKHNYYNFVLYACSTLDEILENLYNQWIDTLLEDQDTALIDKNVRKFQTFGRYFTKVLTGKQYICGNRFTAADCVLGYNIWWASTMRNGVLLNEFPVLLDYYDRLQCRSAFQRTFTEEFK</sequence>
<protein>
    <recommendedName>
        <fullName evidence="7">Glutathione S-transferase</fullName>
    </recommendedName>
</protein>
<dbReference type="Pfam" id="PF13417">
    <property type="entry name" value="GST_N_3"/>
    <property type="match status" value="1"/>
</dbReference>
<dbReference type="InterPro" id="IPR036282">
    <property type="entry name" value="Glutathione-S-Trfase_C_sf"/>
</dbReference>
<dbReference type="PROSITE" id="PS50404">
    <property type="entry name" value="GST_NTER"/>
    <property type="match status" value="1"/>
</dbReference>
<comment type="caution">
    <text evidence="5">The sequence shown here is derived from an EMBL/GenBank/DDBJ whole genome shotgun (WGS) entry which is preliminary data.</text>
</comment>
<keyword evidence="2" id="KW-0812">Transmembrane</keyword>
<keyword evidence="2" id="KW-1133">Transmembrane helix</keyword>
<dbReference type="InterPro" id="IPR036249">
    <property type="entry name" value="Thioredoxin-like_sf"/>
</dbReference>
<evidence type="ECO:0008006" key="7">
    <source>
        <dbReference type="Google" id="ProtNLM"/>
    </source>
</evidence>
<accession>A0AAE0WDW2</accession>